<dbReference type="InterPro" id="IPR001900">
    <property type="entry name" value="RNase_II/R"/>
</dbReference>
<dbReference type="GO" id="GO:0000175">
    <property type="term" value="F:3'-5'-RNA exonuclease activity"/>
    <property type="evidence" value="ECO:0007669"/>
    <property type="project" value="TreeGrafter"/>
</dbReference>
<dbReference type="PANTHER" id="PTHR23355">
    <property type="entry name" value="RIBONUCLEASE"/>
    <property type="match status" value="1"/>
</dbReference>
<gene>
    <name evidence="2" type="ORF">PSTG_09388</name>
</gene>
<dbReference type="STRING" id="1165861.A0A0L0VE55"/>
<dbReference type="GO" id="GO:0000932">
    <property type="term" value="C:P-body"/>
    <property type="evidence" value="ECO:0007669"/>
    <property type="project" value="TreeGrafter"/>
</dbReference>
<dbReference type="PANTHER" id="PTHR23355:SF9">
    <property type="entry name" value="DIS3-LIKE EXONUCLEASE 2"/>
    <property type="match status" value="1"/>
</dbReference>
<evidence type="ECO:0000313" key="3">
    <source>
        <dbReference type="Proteomes" id="UP000054564"/>
    </source>
</evidence>
<evidence type="ECO:0000313" key="2">
    <source>
        <dbReference type="EMBL" id="KNE97279.1"/>
    </source>
</evidence>
<organism evidence="2 3">
    <name type="scientific">Puccinia striiformis f. sp. tritici PST-78</name>
    <dbReference type="NCBI Taxonomy" id="1165861"/>
    <lineage>
        <taxon>Eukaryota</taxon>
        <taxon>Fungi</taxon>
        <taxon>Dikarya</taxon>
        <taxon>Basidiomycota</taxon>
        <taxon>Pucciniomycotina</taxon>
        <taxon>Pucciniomycetes</taxon>
        <taxon>Pucciniales</taxon>
        <taxon>Pucciniaceae</taxon>
        <taxon>Puccinia</taxon>
    </lineage>
</organism>
<name>A0A0L0VE55_9BASI</name>
<dbReference type="InterPro" id="IPR050180">
    <property type="entry name" value="RNR_Ribonuclease"/>
</dbReference>
<dbReference type="GO" id="GO:0006402">
    <property type="term" value="P:mRNA catabolic process"/>
    <property type="evidence" value="ECO:0007669"/>
    <property type="project" value="TreeGrafter"/>
</dbReference>
<keyword evidence="3" id="KW-1185">Reference proteome</keyword>
<proteinExistence type="predicted"/>
<reference evidence="3" key="1">
    <citation type="submission" date="2014-03" db="EMBL/GenBank/DDBJ databases">
        <title>The Genome Sequence of Puccinia striiformis f. sp. tritici PST-78.</title>
        <authorList>
            <consortium name="The Broad Institute Genome Sequencing Platform"/>
            <person name="Cuomo C."/>
            <person name="Hulbert S."/>
            <person name="Chen X."/>
            <person name="Walker B."/>
            <person name="Young S.K."/>
            <person name="Zeng Q."/>
            <person name="Gargeya S."/>
            <person name="Fitzgerald M."/>
            <person name="Haas B."/>
            <person name="Abouelleil A."/>
            <person name="Alvarado L."/>
            <person name="Arachchi H.M."/>
            <person name="Berlin A.M."/>
            <person name="Chapman S.B."/>
            <person name="Goldberg J."/>
            <person name="Griggs A."/>
            <person name="Gujja S."/>
            <person name="Hansen M."/>
            <person name="Howarth C."/>
            <person name="Imamovic A."/>
            <person name="Larimer J."/>
            <person name="McCowan C."/>
            <person name="Montmayeur A."/>
            <person name="Murphy C."/>
            <person name="Neiman D."/>
            <person name="Pearson M."/>
            <person name="Priest M."/>
            <person name="Roberts A."/>
            <person name="Saif S."/>
            <person name="Shea T."/>
            <person name="Sisk P."/>
            <person name="Sykes S."/>
            <person name="Wortman J."/>
            <person name="Nusbaum C."/>
            <person name="Birren B."/>
        </authorList>
    </citation>
    <scope>NUCLEOTIDE SEQUENCE [LARGE SCALE GENOMIC DNA]</scope>
    <source>
        <strain evidence="3">race PST-78</strain>
    </source>
</reference>
<comment type="caution">
    <text evidence="2">The sequence shown here is derived from an EMBL/GenBank/DDBJ whole genome shotgun (WGS) entry which is preliminary data.</text>
</comment>
<protein>
    <recommendedName>
        <fullName evidence="1">RNB domain-containing protein</fullName>
    </recommendedName>
</protein>
<dbReference type="GO" id="GO:0003723">
    <property type="term" value="F:RNA binding"/>
    <property type="evidence" value="ECO:0007669"/>
    <property type="project" value="InterPro"/>
</dbReference>
<feature type="domain" description="RNB" evidence="1">
    <location>
        <begin position="2"/>
        <end position="68"/>
    </location>
</feature>
<dbReference type="Pfam" id="PF00773">
    <property type="entry name" value="RNB"/>
    <property type="match status" value="1"/>
</dbReference>
<evidence type="ECO:0000259" key="1">
    <source>
        <dbReference type="Pfam" id="PF00773"/>
    </source>
</evidence>
<accession>A0A0L0VE55</accession>
<dbReference type="SUPFAM" id="SSF50249">
    <property type="entry name" value="Nucleic acid-binding proteins"/>
    <property type="match status" value="1"/>
</dbReference>
<dbReference type="Proteomes" id="UP000054564">
    <property type="component" value="Unassembled WGS sequence"/>
</dbReference>
<dbReference type="AlphaFoldDB" id="A0A0L0VE55"/>
<dbReference type="InterPro" id="IPR012340">
    <property type="entry name" value="NA-bd_OB-fold"/>
</dbReference>
<dbReference type="EMBL" id="AJIL01000070">
    <property type="protein sequence ID" value="KNE97279.1"/>
    <property type="molecule type" value="Genomic_DNA"/>
</dbReference>
<sequence>MSPGQDKLTFSTLFKMKPQGKVIDTWLGKSIICLTAQLTYNSVRQVLVNSLLTQEIKVETDGVSVNQVLESTNALGQISRQLISVGEFMFLANLTVTKAK</sequence>